<keyword evidence="5 9" id="KW-0067">ATP-binding</keyword>
<dbReference type="InterPro" id="IPR017441">
    <property type="entry name" value="Protein_kinase_ATP_BS"/>
</dbReference>
<comment type="caution">
    <text evidence="16">The sequence shown here is derived from an EMBL/GenBank/DDBJ whole genome shotgun (WGS) entry which is preliminary data.</text>
</comment>
<feature type="region of interest" description="Disordered" evidence="14">
    <location>
        <begin position="1"/>
        <end position="107"/>
    </location>
</feature>
<evidence type="ECO:0000256" key="11">
    <source>
        <dbReference type="PROSITE-ProRule" id="PRU10141"/>
    </source>
</evidence>
<evidence type="ECO:0000256" key="2">
    <source>
        <dbReference type="ARBA" id="ARBA00022679"/>
    </source>
</evidence>
<dbReference type="OMA" id="ESRFPEW"/>
<keyword evidence="1 12" id="KW-0723">Serine/threonine-protein kinase</keyword>
<evidence type="ECO:0000256" key="5">
    <source>
        <dbReference type="ARBA" id="ARBA00022840"/>
    </source>
</evidence>
<feature type="compositionally biased region" description="Basic residues" evidence="14">
    <location>
        <begin position="56"/>
        <end position="65"/>
    </location>
</feature>
<feature type="active site" description="Proton acceptor" evidence="8">
    <location>
        <position position="259"/>
    </location>
</feature>
<dbReference type="PANTHER" id="PTHR24350">
    <property type="entry name" value="SERINE/THREONINE-PROTEIN KINASE IAL-RELATED"/>
    <property type="match status" value="1"/>
</dbReference>
<evidence type="ECO:0000256" key="4">
    <source>
        <dbReference type="ARBA" id="ARBA00022777"/>
    </source>
</evidence>
<organism evidence="16 17">
    <name type="scientific">Anaeramoeba ignava</name>
    <name type="common">Anaerobic marine amoeba</name>
    <dbReference type="NCBI Taxonomy" id="1746090"/>
    <lineage>
        <taxon>Eukaryota</taxon>
        <taxon>Metamonada</taxon>
        <taxon>Anaeramoebidae</taxon>
        <taxon>Anaeramoeba</taxon>
    </lineage>
</organism>
<feature type="binding site" evidence="9">
    <location>
        <begin position="214"/>
        <end position="216"/>
    </location>
    <ligand>
        <name>ATP</name>
        <dbReference type="ChEBI" id="CHEBI:30616"/>
    </ligand>
</feature>
<evidence type="ECO:0000256" key="1">
    <source>
        <dbReference type="ARBA" id="ARBA00022527"/>
    </source>
</evidence>
<feature type="binding site" evidence="9">
    <location>
        <position position="146"/>
    </location>
    <ligand>
        <name>ATP</name>
        <dbReference type="ChEBI" id="CHEBI:30616"/>
    </ligand>
</feature>
<dbReference type="InterPro" id="IPR030616">
    <property type="entry name" value="Aur-like"/>
</dbReference>
<protein>
    <recommendedName>
        <fullName evidence="13">Aurora kinase</fullName>
        <ecNumber evidence="13">2.7.11.1</ecNumber>
    </recommendedName>
</protein>
<evidence type="ECO:0000256" key="3">
    <source>
        <dbReference type="ARBA" id="ARBA00022741"/>
    </source>
</evidence>
<comment type="similarity">
    <text evidence="13">Belongs to the protein kinase superfamily. Ser/Thr protein kinase family. Aurora subfamily.</text>
</comment>
<dbReference type="GO" id="GO:0005524">
    <property type="term" value="F:ATP binding"/>
    <property type="evidence" value="ECO:0007669"/>
    <property type="project" value="UniProtKB-UniRule"/>
</dbReference>
<evidence type="ECO:0000256" key="12">
    <source>
        <dbReference type="RuleBase" id="RU000304"/>
    </source>
</evidence>
<dbReference type="Gene3D" id="3.30.200.20">
    <property type="entry name" value="Phosphorylase Kinase, domain 1"/>
    <property type="match status" value="1"/>
</dbReference>
<dbReference type="InterPro" id="IPR011009">
    <property type="entry name" value="Kinase-like_dom_sf"/>
</dbReference>
<dbReference type="Proteomes" id="UP001149090">
    <property type="component" value="Unassembled WGS sequence"/>
</dbReference>
<dbReference type="PROSITE" id="PS00108">
    <property type="entry name" value="PROTEIN_KINASE_ST"/>
    <property type="match status" value="1"/>
</dbReference>
<feature type="binding site" evidence="9">
    <location>
        <position position="277"/>
    </location>
    <ligand>
        <name>ATP</name>
        <dbReference type="ChEBI" id="CHEBI:30616"/>
    </ligand>
</feature>
<evidence type="ECO:0000256" key="9">
    <source>
        <dbReference type="PIRSR" id="PIRSR630616-2"/>
    </source>
</evidence>
<comment type="catalytic activity">
    <reaction evidence="6 13">
        <text>L-threonyl-[protein] + ATP = O-phospho-L-threonyl-[protein] + ADP + H(+)</text>
        <dbReference type="Rhea" id="RHEA:46608"/>
        <dbReference type="Rhea" id="RHEA-COMP:11060"/>
        <dbReference type="Rhea" id="RHEA-COMP:11605"/>
        <dbReference type="ChEBI" id="CHEBI:15378"/>
        <dbReference type="ChEBI" id="CHEBI:30013"/>
        <dbReference type="ChEBI" id="CHEBI:30616"/>
        <dbReference type="ChEBI" id="CHEBI:61977"/>
        <dbReference type="ChEBI" id="CHEBI:456216"/>
        <dbReference type="EC" id="2.7.11.1"/>
    </reaction>
</comment>
<dbReference type="FunFam" id="1.10.510.10:FF:000235">
    <property type="entry name" value="Serine/threonine-protein kinase ark1"/>
    <property type="match status" value="1"/>
</dbReference>
<evidence type="ECO:0000256" key="13">
    <source>
        <dbReference type="RuleBase" id="RU367134"/>
    </source>
</evidence>
<dbReference type="PROSITE" id="PS50011">
    <property type="entry name" value="PROTEIN_KINASE_DOM"/>
    <property type="match status" value="1"/>
</dbReference>
<dbReference type="SUPFAM" id="SSF56112">
    <property type="entry name" value="Protein kinase-like (PK-like)"/>
    <property type="match status" value="1"/>
</dbReference>
<dbReference type="PROSITE" id="PS00107">
    <property type="entry name" value="PROTEIN_KINASE_ATP"/>
    <property type="match status" value="1"/>
</dbReference>
<dbReference type="AlphaFoldDB" id="A0A9Q0LFZ2"/>
<evidence type="ECO:0000313" key="16">
    <source>
        <dbReference type="EMBL" id="KAJ5072001.1"/>
    </source>
</evidence>
<gene>
    <name evidence="16" type="ORF">M0811_09645</name>
</gene>
<sequence length="403" mass="46869">MIKSKKIHKKKSSTKEIQVKKSEAIRQNKENVSNGEEYHKKQQKPPSKPQKIQTGKTKKNKILPKKKVEQNKKNKKNSKNNKNNKNQEKKANEEQEHSIQNELKNPSISKILREIQAEKEKNEKVEEEKKFTINDFEIGKPLGKGKFGNVYLAREKKSQYIVALKVLYKKELIRGKVEHQLRREIEIQSHLRHPNVLRLYGYFYDERRVYLILEFAGQGELYKILCKKGKFDEETAANYIASIGSALSYCHSKHVIHRDIKPENLLLDINGNVKIADFGWSVHAPSNRRKTLCGTLDYLPPEMIEAKDHDEKVDIWSLGVLIYEFLVGSPPFEATGNHETYRRITNVLYQFPDHVSPLARDLISKLLIKNPKDRLPLHDLLKHPWITSHVCSEKLDKLASFLV</sequence>
<evidence type="ECO:0000256" key="7">
    <source>
        <dbReference type="ARBA" id="ARBA00048679"/>
    </source>
</evidence>
<accession>A0A9Q0LFZ2</accession>
<feature type="cross-link" description="Glycyl lysine isopeptide (Lys-Gly) (interchain with G-Cter in SUMO2)" evidence="10">
    <location>
        <position position="261"/>
    </location>
</feature>
<keyword evidence="3 9" id="KW-0547">Nucleotide-binding</keyword>
<evidence type="ECO:0000256" key="10">
    <source>
        <dbReference type="PIRSR" id="PIRSR630616-3"/>
    </source>
</evidence>
<dbReference type="Gene3D" id="1.10.510.10">
    <property type="entry name" value="Transferase(Phosphotransferase) domain 1"/>
    <property type="match status" value="1"/>
</dbReference>
<dbReference type="InterPro" id="IPR000719">
    <property type="entry name" value="Prot_kinase_dom"/>
</dbReference>
<reference evidence="16" key="1">
    <citation type="submission" date="2022-10" db="EMBL/GenBank/DDBJ databases">
        <title>Novel sulphate-reducing endosymbionts in the free-living metamonad Anaeramoeba.</title>
        <authorList>
            <person name="Jerlstrom-Hultqvist J."/>
            <person name="Cepicka I."/>
            <person name="Gallot-Lavallee L."/>
            <person name="Salas-Leiva D."/>
            <person name="Curtis B.A."/>
            <person name="Zahonova K."/>
            <person name="Pipaliya S."/>
            <person name="Dacks J."/>
            <person name="Roger A.J."/>
        </authorList>
    </citation>
    <scope>NUCLEOTIDE SEQUENCE</scope>
    <source>
        <strain evidence="16">BMAN</strain>
    </source>
</reference>
<keyword evidence="17" id="KW-1185">Reference proteome</keyword>
<dbReference type="Pfam" id="PF00069">
    <property type="entry name" value="Pkinase"/>
    <property type="match status" value="1"/>
</dbReference>
<keyword evidence="2 13" id="KW-0808">Transferase</keyword>
<feature type="compositionally biased region" description="Basic and acidic residues" evidence="14">
    <location>
        <begin position="85"/>
        <end position="99"/>
    </location>
</feature>
<dbReference type="CDD" id="cd14007">
    <property type="entry name" value="STKc_Aurora"/>
    <property type="match status" value="1"/>
</dbReference>
<feature type="binding site" evidence="9">
    <location>
        <begin position="263"/>
        <end position="264"/>
    </location>
    <ligand>
        <name>ATP</name>
        <dbReference type="ChEBI" id="CHEBI:30616"/>
    </ligand>
</feature>
<evidence type="ECO:0000256" key="6">
    <source>
        <dbReference type="ARBA" id="ARBA00047899"/>
    </source>
</evidence>
<dbReference type="OrthoDB" id="377346at2759"/>
<evidence type="ECO:0000259" key="15">
    <source>
        <dbReference type="PROSITE" id="PS50011"/>
    </source>
</evidence>
<proteinExistence type="inferred from homology"/>
<keyword evidence="4 13" id="KW-0418">Kinase</keyword>
<feature type="compositionally biased region" description="Basic and acidic residues" evidence="14">
    <location>
        <begin position="13"/>
        <end position="29"/>
    </location>
</feature>
<evidence type="ECO:0000256" key="14">
    <source>
        <dbReference type="SAM" id="MobiDB-lite"/>
    </source>
</evidence>
<name>A0A9Q0LFZ2_ANAIG</name>
<dbReference type="InterPro" id="IPR008271">
    <property type="entry name" value="Ser/Thr_kinase_AS"/>
</dbReference>
<comment type="catalytic activity">
    <reaction evidence="7 13">
        <text>L-seryl-[protein] + ATP = O-phospho-L-seryl-[protein] + ADP + H(+)</text>
        <dbReference type="Rhea" id="RHEA:17989"/>
        <dbReference type="Rhea" id="RHEA-COMP:9863"/>
        <dbReference type="Rhea" id="RHEA-COMP:11604"/>
        <dbReference type="ChEBI" id="CHEBI:15378"/>
        <dbReference type="ChEBI" id="CHEBI:29999"/>
        <dbReference type="ChEBI" id="CHEBI:30616"/>
        <dbReference type="ChEBI" id="CHEBI:83421"/>
        <dbReference type="ChEBI" id="CHEBI:456216"/>
        <dbReference type="EC" id="2.7.11.1"/>
    </reaction>
</comment>
<dbReference type="GO" id="GO:0004674">
    <property type="term" value="F:protein serine/threonine kinase activity"/>
    <property type="evidence" value="ECO:0007669"/>
    <property type="project" value="UniProtKB-KW"/>
</dbReference>
<evidence type="ECO:0000256" key="8">
    <source>
        <dbReference type="PIRSR" id="PIRSR630616-1"/>
    </source>
</evidence>
<dbReference type="FunFam" id="3.30.200.20:FF:000042">
    <property type="entry name" value="Aurora kinase A"/>
    <property type="match status" value="1"/>
</dbReference>
<dbReference type="SMART" id="SM00220">
    <property type="entry name" value="S_TKc"/>
    <property type="match status" value="1"/>
</dbReference>
<feature type="domain" description="Protein kinase" evidence="15">
    <location>
        <begin position="136"/>
        <end position="386"/>
    </location>
</feature>
<evidence type="ECO:0000313" key="17">
    <source>
        <dbReference type="Proteomes" id="UP001149090"/>
    </source>
</evidence>
<dbReference type="EMBL" id="JAPDFW010000083">
    <property type="protein sequence ID" value="KAJ5072001.1"/>
    <property type="molecule type" value="Genomic_DNA"/>
</dbReference>
<dbReference type="EC" id="2.7.11.1" evidence="13"/>
<feature type="binding site" evidence="9 11">
    <location>
        <position position="165"/>
    </location>
    <ligand>
        <name>ATP</name>
        <dbReference type="ChEBI" id="CHEBI:30616"/>
    </ligand>
</feature>
<feature type="compositionally biased region" description="Basic residues" evidence="14">
    <location>
        <begin position="1"/>
        <end position="12"/>
    </location>
</feature>